<comment type="similarity">
    <text evidence="2 10">Belongs to the peptidase S10 family.</text>
</comment>
<comment type="subcellular location">
    <subcellularLocation>
        <location evidence="1">Secreted</location>
    </subcellularLocation>
</comment>
<reference evidence="11" key="1">
    <citation type="journal article" date="2012" name="Nature">
        <title>The tomato genome sequence provides insights into fleshy fruit evolution.</title>
        <authorList>
            <consortium name="Tomato Genome Consortium"/>
        </authorList>
    </citation>
    <scope>NUCLEOTIDE SEQUENCE [LARGE SCALE GENOMIC DNA]</scope>
    <source>
        <strain evidence="11">cv. Heinz 1706</strain>
    </source>
</reference>
<dbReference type="FunFam" id="3.40.50.12670:FF:000002">
    <property type="entry name" value="Carboxypeptidase"/>
    <property type="match status" value="3"/>
</dbReference>
<evidence type="ECO:0000256" key="8">
    <source>
        <dbReference type="ARBA" id="ARBA00023157"/>
    </source>
</evidence>
<dbReference type="PROSITE" id="PS00560">
    <property type="entry name" value="CARBOXYPEPT_SER_HIS"/>
    <property type="match status" value="6"/>
</dbReference>
<name>A0A3Q7EST9_SOLLC</name>
<dbReference type="InParanoid" id="A0A3Q7EST9"/>
<evidence type="ECO:0000256" key="6">
    <source>
        <dbReference type="ARBA" id="ARBA00022729"/>
    </source>
</evidence>
<dbReference type="Gene3D" id="6.10.250.940">
    <property type="match status" value="5"/>
</dbReference>
<organism evidence="11">
    <name type="scientific">Solanum lycopersicum</name>
    <name type="common">Tomato</name>
    <name type="synonym">Lycopersicon esculentum</name>
    <dbReference type="NCBI Taxonomy" id="4081"/>
    <lineage>
        <taxon>Eukaryota</taxon>
        <taxon>Viridiplantae</taxon>
        <taxon>Streptophyta</taxon>
        <taxon>Embryophyta</taxon>
        <taxon>Tracheophyta</taxon>
        <taxon>Spermatophyta</taxon>
        <taxon>Magnoliopsida</taxon>
        <taxon>eudicotyledons</taxon>
        <taxon>Gunneridae</taxon>
        <taxon>Pentapetalae</taxon>
        <taxon>asterids</taxon>
        <taxon>lamiids</taxon>
        <taxon>Solanales</taxon>
        <taxon>Solanaceae</taxon>
        <taxon>Solanoideae</taxon>
        <taxon>Solaneae</taxon>
        <taxon>Solanum</taxon>
        <taxon>Solanum subgen. Lycopersicon</taxon>
    </lineage>
</organism>
<dbReference type="InterPro" id="IPR033124">
    <property type="entry name" value="Ser_caboxypep_his_AS"/>
</dbReference>
<evidence type="ECO:0000256" key="4">
    <source>
        <dbReference type="ARBA" id="ARBA00022645"/>
    </source>
</evidence>
<evidence type="ECO:0000256" key="7">
    <source>
        <dbReference type="ARBA" id="ARBA00022801"/>
    </source>
</evidence>
<protein>
    <recommendedName>
        <fullName evidence="10">Carboxypeptidase</fullName>
        <ecNumber evidence="10">3.4.16.-</ecNumber>
    </recommendedName>
</protein>
<evidence type="ECO:0000313" key="11">
    <source>
        <dbReference type="EnsemblPlants" id="Solyc01g108460.2.1"/>
    </source>
</evidence>
<dbReference type="PANTHER" id="PTHR11802:SF460">
    <property type="entry name" value="CARBOXYPEPTIDASE"/>
    <property type="match status" value="1"/>
</dbReference>
<dbReference type="Pfam" id="PF00450">
    <property type="entry name" value="Peptidase_S10"/>
    <property type="match status" value="9"/>
</dbReference>
<evidence type="ECO:0000256" key="2">
    <source>
        <dbReference type="ARBA" id="ARBA00009431"/>
    </source>
</evidence>
<dbReference type="FunFam" id="3.40.50.1820:FF:000030">
    <property type="entry name" value="Carboxypeptidase"/>
    <property type="match status" value="4"/>
</dbReference>
<keyword evidence="8" id="KW-1015">Disulfide bond</keyword>
<sequence length="2814" mass="314981">MEKQHMKYTFLLTKLNFFFLVTLIFHVLIVHGFQIDTQARRLMSWRRSKIRSRWINSYQDETWSTEKIVFDSDDDEEELHVGNMEDDLIKYGLPGQPKLNVKFNQYAGYVNVDEKNGRSLFYYFAESASGNASSKPLVLWLNGGPGCSSLGFGAMLELGPFGVKPDGKTLYSRTFAWNKGVGFSYSNTSSDYAQSGDKRTAQDAYRFLVNWFKRFPHYKSRDFYIMGESYAGFYVPELADIIVKSNMLATTNSKIQFKGIMIGNGIMNDVTDEKGQLDYLWSHALISDETHLGIQQHCKTQTDETKICEQFQSTAQTEFGNIDPYNIYVQKSLHANLPNRWESCSDLTWKDSPSSMFPIYNRLISSGLRILLFSGDVDAVVSVTSTRYSISAMNLTVIKPWHVWHDDTKEVAGYMVVYDGLAFATVRGAGHQVPQFQPRRAFALLNIKKMKVTSVLQLSLSLILCYLSTQKCYAGETDVVREFLKARRVKSTPSINSGLAAAEKRRAVFVSQVGSKEDDKISALPGQPSGVSFDQYSGYVTVDADSGRALFYYFTESTQDPSTKPLVLWLNGGPGCSSFGAGAMMELGPFRVNKDGKTLWLNPFAWNNVANILFLESPAGVGFSYSNTSSDYTTGDEKTRQDSFTFLINWMERFPEYKHRDFYITGESYAGHYVPQLAQLILSYKKTEPNLVINLQGLATGNGIIDDETMNSGTYDFYWTHALISDEVHDGIVLNCNFSAETTSEACNEYIKQADSCQGNIYAYNTYSQLCNSSAYTSLPIHGFDPCSADYVENYLNTAEVQKALNVKDAPYSWDSCKTPRILFYQSFKSSCKVALGGDIDHMLSVTTSTYAINKIKTPVKTPWYPWFFQGEVGGYAVEYENLTFVTVRGAGHFVPSYQPGRALTILILILCYLSAQQCYAGEVDVLREFLKARRTKTTNVISQGVAVAEKQRSVSEFIVPQVGSKENDKISALPGQPSGINFTQYSGYVTVNADAGRALFYYLAESSNDPATKPLVLWLNGGPGCSSFGNGGMVELGPFRVNKDGKTLWLNQFAWNNVANVLFLESPAGVGFSYSNTSSDYATGDEKTRQDSFTFLVNWMERYPEYKHRDFYIVGESYAGHYVPQLAQLILSHKKTEPNLVINLQGIATGNALLDDETWNSGSYDFYWTHALISDEVHEGIVKNCNFSTETSTSEACDRYTSEADSCQANIYDYNTYSQLCNSSAYTSLPIDGFDPCSADYVENYLNTDEVQKALNIRDIPHSWESCSGYVHGFWQDSPDTVLPIYKELMQSDIRVWIYSGDIDHILPVTTSRYGIDKIKTPIKTAWYPWFFQGEVGGYAVEYQNLTFVTVRGAGHFVPSYQPGRALTIAQQCYAGEADVLREFLKARRTKTRNVMSQGLAVADKQISVSKFIVPQVGSKKNDKISALPGQPKGINFAQYSGYVTVDANAGRALFYYFAESSNDPSTKPLVLWLNGGKYTYKSTCHIDMLKITNFKRYFWMNLIGPGCSSFGNGGMAELGPFRVNEDGKTLWLNPFAWNKVANVLFLESPAGVGFSYSNTSSDYTTGDEKTRQDSFTFLVNWMERFSEYKNRYFYIIGESYAGHYVPQLAQLILSQKKTKHNLVINLQGIATGNALLDDETWNSGSYDFYWTHALISDEVHDGIVKNCNFSTETSTSEACDKYTSEADSCQGNIYSYNTYSQLCNSSSYTSLPIDGFDPCSADYVENYLNTAEVQKALKVRDIPHSWESCSDDIGGYWQDSPNTVLPIFQELMQSGIRVWIYSGDVDHILSVTTSRYAINKIKTPIKTAWYPWFFNGEYEYESSISYLQVGGYAVEYQNLTFVTVRGAGHLVPSYQPGRALTIARQCYAGEVDVLREFLKARRTKTTNVISQGVAVAEKQRSVSEFIVPQVGSKENDKISALPGQPSGINFAQYSGYVTVNADSGRALFYYLAESSNDPATKPLVLWLNGGPGCSSFGNGGMVELGPFRVNKDGKTLWLNQFAWNNVANVLFLESPAGVGFSYSNTSSDYTSGDEKTKRDSFTFLVNWMERFPEYKNRDFYIVGESYAGHYVPQLAQLILSHKKSEPNLVINLQGIATGNALLDDETSNSGSYDFYWSHALISDEVHEGIIKNCNFSTETTISEACDEFTSEADSCQANLYDYNTYSQLCNSSAYTSLPIDGFDPCSADYVFNYLNTAEVQKALNVRDIPQSWESCSGISWEDSPHTVLPIFQELMQSGIRVRESNKLESVTIKLILKTFAITIQNTNIFIFFSSGDIDHILPVTTSRYAIDKIKTPIKTAWYPWFFQGEVGGYAVEYQNLTFVTVRGAGHFVPSYQPGRALTMFSSFINGTLPPREADVLREFLKTRRAKTTIINHGLAASEKQRSVSELIVPQAGSKENDKISALPEQPSAVRFNQYAGYVTVDANAGRALFYYLAESSGDPSTKPLVLWLNGGPGCSSLGAGAMIELGPFRVNNDGKTLWLNQFAWNNVANILFLESPAGVGFSYSNTSSDYTTGDEKTRKDSFTFLLNWMERFPEYKHRDFYIVGESYAGHYVPQLAQLILSHRKTEPNLVINLQGIATGNALLDDETMRRGSYDFYWTHALISDEVHDGIVKNCNFSTETTSEACDKYIKQAGSSLGNIYGYDIYAPLCNSNATSLPVCGFDPCSDNYVNSYLNSAEVQKALNVRGIPYSWAACSTDLIWQDWPPTVLPIFQGLMKSGIRVWIYSGDTDSVLAVTTTRYAINKIKTAVKTPWYPWYFQGEVGGHAVEYENLTFVTVRGAGHFVPSYQPGRALTMFSSFINGTLPPHLH</sequence>
<keyword evidence="9" id="KW-0325">Glycoprotein</keyword>
<dbReference type="FunFam" id="3.40.50.1820:FF:000573">
    <property type="entry name" value="Carboxypeptidase"/>
    <property type="match status" value="2"/>
</dbReference>
<dbReference type="PANTHER" id="PTHR11802">
    <property type="entry name" value="SERINE PROTEASE FAMILY S10 SERINE CARBOXYPEPTIDASE"/>
    <property type="match status" value="1"/>
</dbReference>
<keyword evidence="5 10" id="KW-0645">Protease</keyword>
<dbReference type="SMR" id="A0A3Q7EST9"/>
<keyword evidence="12" id="KW-1185">Reference proteome</keyword>
<dbReference type="Gene3D" id="3.40.50.1820">
    <property type="entry name" value="alpha/beta hydrolase"/>
    <property type="match status" value="6"/>
</dbReference>
<dbReference type="Gene3D" id="3.40.50.12670">
    <property type="match status" value="1"/>
</dbReference>
<evidence type="ECO:0000256" key="9">
    <source>
        <dbReference type="ARBA" id="ARBA00023180"/>
    </source>
</evidence>
<dbReference type="Proteomes" id="UP000004994">
    <property type="component" value="Chromosome 1"/>
</dbReference>
<reference evidence="11" key="2">
    <citation type="submission" date="2019-01" db="UniProtKB">
        <authorList>
            <consortium name="EnsemblPlants"/>
        </authorList>
    </citation>
    <scope>IDENTIFICATION</scope>
    <source>
        <strain evidence="11">cv. Heinz 1706</strain>
    </source>
</reference>
<dbReference type="Gene3D" id="3.40.50.11320">
    <property type="match status" value="5"/>
</dbReference>
<dbReference type="InterPro" id="IPR018202">
    <property type="entry name" value="Ser_caboxypep_ser_AS"/>
</dbReference>
<dbReference type="PROSITE" id="PS00131">
    <property type="entry name" value="CARBOXYPEPT_SER_SER"/>
    <property type="match status" value="6"/>
</dbReference>
<evidence type="ECO:0000313" key="12">
    <source>
        <dbReference type="Proteomes" id="UP000004994"/>
    </source>
</evidence>
<dbReference type="GO" id="GO:0005576">
    <property type="term" value="C:extracellular region"/>
    <property type="evidence" value="ECO:0007669"/>
    <property type="project" value="UniProtKB-SubCell"/>
</dbReference>
<dbReference type="FunFam" id="3.40.50.11320:FF:000002">
    <property type="entry name" value="Carboxypeptidase"/>
    <property type="match status" value="5"/>
</dbReference>
<dbReference type="PRINTS" id="PR00724">
    <property type="entry name" value="CRBOXYPTASEC"/>
</dbReference>
<keyword evidence="4 10" id="KW-0121">Carboxypeptidase</keyword>
<accession>A0A3Q7EST9</accession>
<keyword evidence="3" id="KW-0964">Secreted</keyword>
<dbReference type="InterPro" id="IPR001563">
    <property type="entry name" value="Peptidase_S10"/>
</dbReference>
<proteinExistence type="inferred from homology"/>
<dbReference type="PaxDb" id="4081-Solyc01g108470.1.1"/>
<dbReference type="InterPro" id="IPR029058">
    <property type="entry name" value="AB_hydrolase_fold"/>
</dbReference>
<evidence type="ECO:0000256" key="5">
    <source>
        <dbReference type="ARBA" id="ARBA00022670"/>
    </source>
</evidence>
<dbReference type="Gramene" id="Solyc01g108460.2.1">
    <property type="protein sequence ID" value="Solyc01g108460.2.1"/>
    <property type="gene ID" value="Solyc01g108460.2"/>
</dbReference>
<dbReference type="EC" id="3.4.16.-" evidence="10"/>
<evidence type="ECO:0000256" key="10">
    <source>
        <dbReference type="RuleBase" id="RU361156"/>
    </source>
</evidence>
<evidence type="ECO:0000256" key="3">
    <source>
        <dbReference type="ARBA" id="ARBA00022525"/>
    </source>
</evidence>
<keyword evidence="6" id="KW-0732">Signal</keyword>
<dbReference type="GO" id="GO:0004185">
    <property type="term" value="F:serine-type carboxypeptidase activity"/>
    <property type="evidence" value="ECO:0000318"/>
    <property type="project" value="GO_Central"/>
</dbReference>
<dbReference type="EnsemblPlants" id="Solyc01g108460.2.1">
    <property type="protein sequence ID" value="Solyc01g108460.2.1"/>
    <property type="gene ID" value="Solyc01g108460.2"/>
</dbReference>
<evidence type="ECO:0000256" key="1">
    <source>
        <dbReference type="ARBA" id="ARBA00004613"/>
    </source>
</evidence>
<dbReference type="GO" id="GO:0006508">
    <property type="term" value="P:proteolysis"/>
    <property type="evidence" value="ECO:0007669"/>
    <property type="project" value="UniProtKB-KW"/>
</dbReference>
<keyword evidence="7 10" id="KW-0378">Hydrolase</keyword>
<dbReference type="SUPFAM" id="SSF53474">
    <property type="entry name" value="alpha/beta-Hydrolases"/>
    <property type="match status" value="6"/>
</dbReference>